<name>A0A3P7EDM7_WUCBA</name>
<evidence type="ECO:0000256" key="1">
    <source>
        <dbReference type="SAM" id="MobiDB-lite"/>
    </source>
</evidence>
<dbReference type="AlphaFoldDB" id="A0A3P7EDM7"/>
<protein>
    <submittedName>
        <fullName evidence="2">Uncharacterized protein</fullName>
    </submittedName>
</protein>
<dbReference type="Proteomes" id="UP000270924">
    <property type="component" value="Unassembled WGS sequence"/>
</dbReference>
<gene>
    <name evidence="2" type="ORF">WBA_LOCUS9845</name>
</gene>
<sequence>RKRSVSVDGQHRSNSRNLDLHEKSDKIPPFCEDLSALMEEPLFDPSLSYFISRHNTSSDHESTCDENDNSHDNMQYVSTDLNKVKDNWNWQSVTNLSALQITPNKEMLYEEEQHLVNSSFFFFLLFALKFC</sequence>
<evidence type="ECO:0000313" key="2">
    <source>
        <dbReference type="EMBL" id="VDM17746.1"/>
    </source>
</evidence>
<dbReference type="InParanoid" id="A0A3P7EDM7"/>
<dbReference type="EMBL" id="UYWW01010398">
    <property type="protein sequence ID" value="VDM17746.1"/>
    <property type="molecule type" value="Genomic_DNA"/>
</dbReference>
<evidence type="ECO:0000313" key="3">
    <source>
        <dbReference type="Proteomes" id="UP000270924"/>
    </source>
</evidence>
<keyword evidence="3" id="KW-1185">Reference proteome</keyword>
<feature type="region of interest" description="Disordered" evidence="1">
    <location>
        <begin position="1"/>
        <end position="25"/>
    </location>
</feature>
<feature type="non-terminal residue" evidence="2">
    <location>
        <position position="1"/>
    </location>
</feature>
<accession>A0A3P7EDM7</accession>
<proteinExistence type="predicted"/>
<reference evidence="2 3" key="1">
    <citation type="submission" date="2018-11" db="EMBL/GenBank/DDBJ databases">
        <authorList>
            <consortium name="Pathogen Informatics"/>
        </authorList>
    </citation>
    <scope>NUCLEOTIDE SEQUENCE [LARGE SCALE GENOMIC DNA]</scope>
</reference>
<organism evidence="2 3">
    <name type="scientific">Wuchereria bancrofti</name>
    <dbReference type="NCBI Taxonomy" id="6293"/>
    <lineage>
        <taxon>Eukaryota</taxon>
        <taxon>Metazoa</taxon>
        <taxon>Ecdysozoa</taxon>
        <taxon>Nematoda</taxon>
        <taxon>Chromadorea</taxon>
        <taxon>Rhabditida</taxon>
        <taxon>Spirurina</taxon>
        <taxon>Spiruromorpha</taxon>
        <taxon>Filarioidea</taxon>
        <taxon>Onchocercidae</taxon>
        <taxon>Wuchereria</taxon>
    </lineage>
</organism>